<gene>
    <name evidence="3" type="ORF">PCOR1329_LOCUS37908</name>
</gene>
<feature type="compositionally biased region" description="Pro residues" evidence="2">
    <location>
        <begin position="533"/>
        <end position="542"/>
    </location>
</feature>
<feature type="region of interest" description="Disordered" evidence="2">
    <location>
        <begin position="442"/>
        <end position="507"/>
    </location>
</feature>
<organism evidence="3 4">
    <name type="scientific">Prorocentrum cordatum</name>
    <dbReference type="NCBI Taxonomy" id="2364126"/>
    <lineage>
        <taxon>Eukaryota</taxon>
        <taxon>Sar</taxon>
        <taxon>Alveolata</taxon>
        <taxon>Dinophyceae</taxon>
        <taxon>Prorocentrales</taxon>
        <taxon>Prorocentraceae</taxon>
        <taxon>Prorocentrum</taxon>
    </lineage>
</organism>
<dbReference type="EMBL" id="CAUYUJ010014593">
    <property type="protein sequence ID" value="CAK0843610.1"/>
    <property type="molecule type" value="Genomic_DNA"/>
</dbReference>
<protein>
    <submittedName>
        <fullName evidence="3">Uncharacterized protein</fullName>
    </submittedName>
</protein>
<feature type="compositionally biased region" description="Low complexity" evidence="2">
    <location>
        <begin position="603"/>
        <end position="613"/>
    </location>
</feature>
<feature type="compositionally biased region" description="Low complexity" evidence="2">
    <location>
        <begin position="498"/>
        <end position="507"/>
    </location>
</feature>
<dbReference type="InterPro" id="IPR013762">
    <property type="entry name" value="Integrase-like_cat_sf"/>
</dbReference>
<feature type="compositionally biased region" description="Basic residues" evidence="2">
    <location>
        <begin position="593"/>
        <end position="602"/>
    </location>
</feature>
<evidence type="ECO:0000256" key="2">
    <source>
        <dbReference type="SAM" id="MobiDB-lite"/>
    </source>
</evidence>
<feature type="region of interest" description="Disordered" evidence="2">
    <location>
        <begin position="527"/>
        <end position="613"/>
    </location>
</feature>
<dbReference type="InterPro" id="IPR011010">
    <property type="entry name" value="DNA_brk_join_enz"/>
</dbReference>
<feature type="compositionally biased region" description="Low complexity" evidence="2">
    <location>
        <begin position="476"/>
        <end position="489"/>
    </location>
</feature>
<proteinExistence type="predicted"/>
<name>A0ABN9TCZ6_9DINO</name>
<accession>A0ABN9TCZ6</accession>
<keyword evidence="4" id="KW-1185">Reference proteome</keyword>
<keyword evidence="1" id="KW-0233">DNA recombination</keyword>
<evidence type="ECO:0000256" key="1">
    <source>
        <dbReference type="ARBA" id="ARBA00023172"/>
    </source>
</evidence>
<sequence length="613" mass="65615">MPMGSSRLLRPGRFFERESQRAVNLGPMSWRARLLTTAGGPQQEGYLKNRSVSVKTLRVYPEAVRLFYLFCRSVMMPTATYQELDVAMEQYLHKLYFDGKTISRPNSTVHGLVYELNLTWSKTSEIPLIRKALLSHRRSSCSVSRLGAPWECAVSLAGFMARHALVESIQAACLALLMFDTYRRISEAVALGFFSLIVAPRELGKPTKAGTNDDTVLVGETAPERRPVLRAILVQILRATKPGEYPFPDLTAPKYGLMFRRACQALGFGDLKLCPRSLRHGGASVDALNGVDTLTIQRRWNVIASCRRYEKKGRILKQLAILGQDRVQESADELAWLVSSLSAFASSRVQGSFDHGSVARSLVSSSVLANPITGGVGLQVELAALLAGVNLASFVAPLARLGVETRADLRYVTEEDDLEGMSMTVIQRRKFKELADAAGGAAAAGGGGGGGSRGGGKAGCKSGSKGGGRVGGGASRAGAAPIGASPANGEGSWRRGRSASSPRPSSSSAALVVVSSCASSSWLLSLPPAAAAAPPPPPPRPSVPTLAGGSTRASATFGKRDPTRQRQGRRQARALRPSPRLRRRPPPTPCPPARRRARRGAPRGRPWARVPPR</sequence>
<dbReference type="Gene3D" id="1.10.443.10">
    <property type="entry name" value="Intergrase catalytic core"/>
    <property type="match status" value="1"/>
</dbReference>
<dbReference type="Proteomes" id="UP001189429">
    <property type="component" value="Unassembled WGS sequence"/>
</dbReference>
<evidence type="ECO:0000313" key="4">
    <source>
        <dbReference type="Proteomes" id="UP001189429"/>
    </source>
</evidence>
<reference evidence="3" key="1">
    <citation type="submission" date="2023-10" db="EMBL/GenBank/DDBJ databases">
        <authorList>
            <person name="Chen Y."/>
            <person name="Shah S."/>
            <person name="Dougan E. K."/>
            <person name="Thang M."/>
            <person name="Chan C."/>
        </authorList>
    </citation>
    <scope>NUCLEOTIDE SEQUENCE [LARGE SCALE GENOMIC DNA]</scope>
</reference>
<evidence type="ECO:0000313" key="3">
    <source>
        <dbReference type="EMBL" id="CAK0843610.1"/>
    </source>
</evidence>
<feature type="compositionally biased region" description="Gly residues" evidence="2">
    <location>
        <begin position="442"/>
        <end position="475"/>
    </location>
</feature>
<comment type="caution">
    <text evidence="3">The sequence shown here is derived from an EMBL/GenBank/DDBJ whole genome shotgun (WGS) entry which is preliminary data.</text>
</comment>
<dbReference type="SUPFAM" id="SSF56349">
    <property type="entry name" value="DNA breaking-rejoining enzymes"/>
    <property type="match status" value="1"/>
</dbReference>
<feature type="compositionally biased region" description="Basic residues" evidence="2">
    <location>
        <begin position="566"/>
        <end position="585"/>
    </location>
</feature>